<feature type="chain" id="PRO_5047401280" evidence="1">
    <location>
        <begin position="31"/>
        <end position="441"/>
    </location>
</feature>
<dbReference type="PANTHER" id="PTHR34700">
    <property type="entry name" value="POTASSIUM BINDING PROTEIN KBP"/>
    <property type="match status" value="1"/>
</dbReference>
<evidence type="ECO:0000313" key="3">
    <source>
        <dbReference type="EMBL" id="GLS15860.1"/>
    </source>
</evidence>
<name>A0ABQ6C777_9BURK</name>
<dbReference type="InterPro" id="IPR052196">
    <property type="entry name" value="Bact_Kbp"/>
</dbReference>
<reference evidence="4" key="1">
    <citation type="journal article" date="2019" name="Int. J. Syst. Evol. Microbiol.">
        <title>The Global Catalogue of Microorganisms (GCM) 10K type strain sequencing project: providing services to taxonomists for standard genome sequencing and annotation.</title>
        <authorList>
            <consortium name="The Broad Institute Genomics Platform"/>
            <consortium name="The Broad Institute Genome Sequencing Center for Infectious Disease"/>
            <person name="Wu L."/>
            <person name="Ma J."/>
        </authorList>
    </citation>
    <scope>NUCLEOTIDE SEQUENCE [LARGE SCALE GENOMIC DNA]</scope>
    <source>
        <strain evidence="4">NBRC 109341</strain>
    </source>
</reference>
<feature type="domain" description="LysM" evidence="2">
    <location>
        <begin position="62"/>
        <end position="111"/>
    </location>
</feature>
<dbReference type="SUPFAM" id="SSF54106">
    <property type="entry name" value="LysM domain"/>
    <property type="match status" value="1"/>
</dbReference>
<dbReference type="InterPro" id="IPR036779">
    <property type="entry name" value="LysM_dom_sf"/>
</dbReference>
<evidence type="ECO:0000313" key="4">
    <source>
        <dbReference type="Proteomes" id="UP001156903"/>
    </source>
</evidence>
<dbReference type="EMBL" id="BSPB01000036">
    <property type="protein sequence ID" value="GLS15860.1"/>
    <property type="molecule type" value="Genomic_DNA"/>
</dbReference>
<organism evidence="3 4">
    <name type="scientific">Hydrogenophaga electricum</name>
    <dbReference type="NCBI Taxonomy" id="1230953"/>
    <lineage>
        <taxon>Bacteria</taxon>
        <taxon>Pseudomonadati</taxon>
        <taxon>Pseudomonadota</taxon>
        <taxon>Betaproteobacteria</taxon>
        <taxon>Burkholderiales</taxon>
        <taxon>Comamonadaceae</taxon>
        <taxon>Hydrogenophaga</taxon>
    </lineage>
</organism>
<dbReference type="InterPro" id="IPR018392">
    <property type="entry name" value="LysM"/>
</dbReference>
<protein>
    <submittedName>
        <fullName evidence="3">Peptidoglycan-binding protein LysM</fullName>
    </submittedName>
</protein>
<keyword evidence="4" id="KW-1185">Reference proteome</keyword>
<dbReference type="Pfam" id="PF01476">
    <property type="entry name" value="LysM"/>
    <property type="match status" value="1"/>
</dbReference>
<evidence type="ECO:0000256" key="1">
    <source>
        <dbReference type="SAM" id="SignalP"/>
    </source>
</evidence>
<dbReference type="Proteomes" id="UP001156903">
    <property type="component" value="Unassembled WGS sequence"/>
</dbReference>
<gene>
    <name evidence="3" type="ORF">GCM10007935_32970</name>
</gene>
<keyword evidence="1" id="KW-0732">Signal</keyword>
<dbReference type="Gene3D" id="3.10.350.10">
    <property type="entry name" value="LysM domain"/>
    <property type="match status" value="1"/>
</dbReference>
<sequence length="441" mass="48284">MPLNQRLSSALQPLACAAALSLLSTGMAWAQKYPITPAQRATANQVAQAGVPLSELAPNAPDSYTIKRGDTLWAISGVFLKSPWRWPELWGMNLDDIRNPHLIFPGQTLFLITENGRARLSTRRPGGETTVKVSPRTRYESLSESAIPPINLQAVEPFLTDPIIVDEATFSRAPRIVATPENRVLLSLGDRAYARAQYGDGDDPSATALSTADGKPRHYRVYRNATPLKDPGTGEVLGYEAQYIGKAFLARSESRQPAPVEPTPVVKPKGPDVYTASYGAQHNIAREQVADKPVAAPQQADDELVPATIDITAAKEEIRVGDRLLPEPPREFPHYVPHSPTVELKGQIVSVYGNAVRFAGQNQIVTINRGRQHGVEPGTVLALERDTNTFTDRTDDSRPTLRLPGERNGLMMVFRTFDRVSYAVVLQIADGVKVGDRFTNP</sequence>
<proteinExistence type="predicted"/>
<dbReference type="PANTHER" id="PTHR34700:SF4">
    <property type="entry name" value="PHAGE-LIKE ELEMENT PBSX PROTEIN XKDP"/>
    <property type="match status" value="1"/>
</dbReference>
<dbReference type="RefSeq" id="WP_234264167.1">
    <property type="nucleotide sequence ID" value="NZ_BSPB01000036.1"/>
</dbReference>
<evidence type="ECO:0000259" key="2">
    <source>
        <dbReference type="PROSITE" id="PS51782"/>
    </source>
</evidence>
<dbReference type="CDD" id="cd00118">
    <property type="entry name" value="LysM"/>
    <property type="match status" value="1"/>
</dbReference>
<comment type="caution">
    <text evidence="3">The sequence shown here is derived from an EMBL/GenBank/DDBJ whole genome shotgun (WGS) entry which is preliminary data.</text>
</comment>
<dbReference type="PROSITE" id="PS51782">
    <property type="entry name" value="LYSM"/>
    <property type="match status" value="1"/>
</dbReference>
<accession>A0ABQ6C777</accession>
<feature type="signal peptide" evidence="1">
    <location>
        <begin position="1"/>
        <end position="30"/>
    </location>
</feature>